<reference evidence="1" key="1">
    <citation type="submission" date="2014-05" db="EMBL/GenBank/DDBJ databases">
        <authorList>
            <person name="Chronopoulou M."/>
        </authorList>
    </citation>
    <scope>NUCLEOTIDE SEQUENCE</scope>
    <source>
        <tissue evidence="1">Whole organism</tissue>
    </source>
</reference>
<name>A0A0K2SXL1_LEPSM</name>
<sequence length="45" mass="5437">KSESFNIFIVSSSSPQKYKRVQYFQYKNYDIRVVSLRFGVQIWSL</sequence>
<evidence type="ECO:0000313" key="1">
    <source>
        <dbReference type="EMBL" id="CDW18016.1"/>
    </source>
</evidence>
<feature type="non-terminal residue" evidence="1">
    <location>
        <position position="1"/>
    </location>
</feature>
<organism evidence="1">
    <name type="scientific">Lepeophtheirus salmonis</name>
    <name type="common">Salmon louse</name>
    <name type="synonym">Caligus salmonis</name>
    <dbReference type="NCBI Taxonomy" id="72036"/>
    <lineage>
        <taxon>Eukaryota</taxon>
        <taxon>Metazoa</taxon>
        <taxon>Ecdysozoa</taxon>
        <taxon>Arthropoda</taxon>
        <taxon>Crustacea</taxon>
        <taxon>Multicrustacea</taxon>
        <taxon>Hexanauplia</taxon>
        <taxon>Copepoda</taxon>
        <taxon>Siphonostomatoida</taxon>
        <taxon>Caligidae</taxon>
        <taxon>Lepeophtheirus</taxon>
    </lineage>
</organism>
<dbReference type="EMBL" id="HACA01000655">
    <property type="protein sequence ID" value="CDW18016.1"/>
    <property type="molecule type" value="Transcribed_RNA"/>
</dbReference>
<dbReference type="AlphaFoldDB" id="A0A0K2SXL1"/>
<accession>A0A0K2SXL1</accession>
<protein>
    <submittedName>
        <fullName evidence="1">Uncharacterized protein</fullName>
    </submittedName>
</protein>
<proteinExistence type="predicted"/>